<organism evidence="5 6">
    <name type="scientific">Sipha flava</name>
    <name type="common">yellow sugarcane aphid</name>
    <dbReference type="NCBI Taxonomy" id="143950"/>
    <lineage>
        <taxon>Eukaryota</taxon>
        <taxon>Metazoa</taxon>
        <taxon>Ecdysozoa</taxon>
        <taxon>Arthropoda</taxon>
        <taxon>Hexapoda</taxon>
        <taxon>Insecta</taxon>
        <taxon>Pterygota</taxon>
        <taxon>Neoptera</taxon>
        <taxon>Paraneoptera</taxon>
        <taxon>Hemiptera</taxon>
        <taxon>Sternorrhyncha</taxon>
        <taxon>Aphidomorpha</taxon>
        <taxon>Aphidoidea</taxon>
        <taxon>Aphididae</taxon>
        <taxon>Sipha</taxon>
    </lineage>
</organism>
<dbReference type="PANTHER" id="PTHR24171">
    <property type="entry name" value="ANKYRIN REPEAT DOMAIN-CONTAINING PROTEIN 39-RELATED"/>
    <property type="match status" value="1"/>
</dbReference>
<dbReference type="Gene3D" id="1.25.40.20">
    <property type="entry name" value="Ankyrin repeat-containing domain"/>
    <property type="match status" value="1"/>
</dbReference>
<dbReference type="GO" id="GO:0085020">
    <property type="term" value="P:protein K6-linked ubiquitination"/>
    <property type="evidence" value="ECO:0007669"/>
    <property type="project" value="TreeGrafter"/>
</dbReference>
<protein>
    <submittedName>
        <fullName evidence="6">Ankyrin repeat domain-containing protein 18B isoform X1</fullName>
    </submittedName>
</protein>
<dbReference type="AlphaFoldDB" id="A0A8B8G235"/>
<dbReference type="CTD" id="38055"/>
<dbReference type="Pfam" id="PF12796">
    <property type="entry name" value="Ank_2"/>
    <property type="match status" value="1"/>
</dbReference>
<evidence type="ECO:0000256" key="1">
    <source>
        <dbReference type="ARBA" id="ARBA00022737"/>
    </source>
</evidence>
<dbReference type="GO" id="GO:0004842">
    <property type="term" value="F:ubiquitin-protein transferase activity"/>
    <property type="evidence" value="ECO:0007669"/>
    <property type="project" value="TreeGrafter"/>
</dbReference>
<sequence length="448" mass="49948">MVSNKSVNDRFFQSCINGDLISIQTDLFYNVSPLVRDKYGNNALHLACMNNQPKVLEHLLKTVKAFKNDTQNKLGRTALNIAASQGASECIDILLNNLHCDINSTDKNFKNTPLHWCITSKCIEGVKLLLNHGADLKLVNKFGKSPIQLAKTTCLNIFHFINEFVKDKNKDYYLHSTSETNSTGKLKNNTYLGSSSSTSQFKTTSESSKLGSKIYAESINQLNINSNDSTLEPDLTSNNSNESFFLDMSKLKDGDNSVLNLLEKSIEPVDETSFVSSILNSGKVIQLTEAGILALEYTKNEVNTPIPDSLVKSFLNTSQQYNDNDTNKKSKNEDSKTPIKGLKRMKSPQPCSKKIKYTETPIDKNSEFESLLEQLSSKYTNTVPKANNSNVCGSQNVSSVESNVMKNNEVYTENQLVCLNSDINTQPKWVEDLMCLLHKLDNPDTADN</sequence>
<evidence type="ECO:0000256" key="4">
    <source>
        <dbReference type="SAM" id="MobiDB-lite"/>
    </source>
</evidence>
<evidence type="ECO:0000313" key="6">
    <source>
        <dbReference type="RefSeq" id="XP_025417062.1"/>
    </source>
</evidence>
<reference evidence="6" key="1">
    <citation type="submission" date="2025-08" db="UniProtKB">
        <authorList>
            <consortium name="RefSeq"/>
        </authorList>
    </citation>
    <scope>IDENTIFICATION</scope>
    <source>
        <tissue evidence="6">Whole body</tissue>
    </source>
</reference>
<keyword evidence="2 3" id="KW-0040">ANK repeat</keyword>
<dbReference type="SUPFAM" id="SSF48403">
    <property type="entry name" value="Ankyrin repeat"/>
    <property type="match status" value="1"/>
</dbReference>
<feature type="compositionally biased region" description="Basic and acidic residues" evidence="4">
    <location>
        <begin position="325"/>
        <end position="337"/>
    </location>
</feature>
<dbReference type="GO" id="GO:0031436">
    <property type="term" value="C:BRCA1-BARD1 complex"/>
    <property type="evidence" value="ECO:0007669"/>
    <property type="project" value="TreeGrafter"/>
</dbReference>
<evidence type="ECO:0000313" key="5">
    <source>
        <dbReference type="Proteomes" id="UP000694846"/>
    </source>
</evidence>
<evidence type="ECO:0000256" key="3">
    <source>
        <dbReference type="PROSITE-ProRule" id="PRU00023"/>
    </source>
</evidence>
<dbReference type="PROSITE" id="PS50297">
    <property type="entry name" value="ANK_REP_REGION"/>
    <property type="match status" value="1"/>
</dbReference>
<feature type="region of interest" description="Disordered" evidence="4">
    <location>
        <begin position="319"/>
        <end position="350"/>
    </location>
</feature>
<dbReference type="SMART" id="SM00248">
    <property type="entry name" value="ANK"/>
    <property type="match status" value="3"/>
</dbReference>
<proteinExistence type="predicted"/>
<dbReference type="PANTHER" id="PTHR24171:SF8">
    <property type="entry name" value="BRCA1-ASSOCIATED RING DOMAIN PROTEIN 1"/>
    <property type="match status" value="1"/>
</dbReference>
<evidence type="ECO:0000256" key="2">
    <source>
        <dbReference type="ARBA" id="ARBA00023043"/>
    </source>
</evidence>
<dbReference type="Proteomes" id="UP000694846">
    <property type="component" value="Unplaced"/>
</dbReference>
<dbReference type="GO" id="GO:0070531">
    <property type="term" value="C:BRCA1-A complex"/>
    <property type="evidence" value="ECO:0007669"/>
    <property type="project" value="TreeGrafter"/>
</dbReference>
<dbReference type="OrthoDB" id="341259at2759"/>
<dbReference type="GeneID" id="112688202"/>
<gene>
    <name evidence="6" type="primary">LOC112688202</name>
</gene>
<dbReference type="InterPro" id="IPR002110">
    <property type="entry name" value="Ankyrin_rpt"/>
</dbReference>
<dbReference type="RefSeq" id="XP_025417062.1">
    <property type="nucleotide sequence ID" value="XM_025561277.1"/>
</dbReference>
<keyword evidence="1" id="KW-0677">Repeat</keyword>
<keyword evidence="5" id="KW-1185">Reference proteome</keyword>
<name>A0A8B8G235_9HEMI</name>
<accession>A0A8B8G235</accession>
<dbReference type="InterPro" id="IPR036770">
    <property type="entry name" value="Ankyrin_rpt-contain_sf"/>
</dbReference>
<dbReference type="PROSITE" id="PS50088">
    <property type="entry name" value="ANK_REPEAT"/>
    <property type="match status" value="1"/>
</dbReference>
<feature type="repeat" description="ANK" evidence="3">
    <location>
        <begin position="109"/>
        <end position="141"/>
    </location>
</feature>